<accession>A0ABR4FXE0</accession>
<proteinExistence type="inferred from homology"/>
<gene>
    <name evidence="5" type="ORF">BJX66DRAFT_268075</name>
</gene>
<keyword evidence="6" id="KW-1185">Reference proteome</keyword>
<reference evidence="5 6" key="1">
    <citation type="submission" date="2024-07" db="EMBL/GenBank/DDBJ databases">
        <title>Section-level genome sequencing and comparative genomics of Aspergillus sections Usti and Cavernicolus.</title>
        <authorList>
            <consortium name="Lawrence Berkeley National Laboratory"/>
            <person name="Nybo J.L."/>
            <person name="Vesth T.C."/>
            <person name="Theobald S."/>
            <person name="Frisvad J.C."/>
            <person name="Larsen T.O."/>
            <person name="Kjaerboelling I."/>
            <person name="Rothschild-Mancinelli K."/>
            <person name="Lyhne E.K."/>
            <person name="Kogle M.E."/>
            <person name="Barry K."/>
            <person name="Clum A."/>
            <person name="Na H."/>
            <person name="Ledsgaard L."/>
            <person name="Lin J."/>
            <person name="Lipzen A."/>
            <person name="Kuo A."/>
            <person name="Riley R."/>
            <person name="Mondo S."/>
            <person name="Labutti K."/>
            <person name="Haridas S."/>
            <person name="Pangalinan J."/>
            <person name="Salamov A.A."/>
            <person name="Simmons B.A."/>
            <person name="Magnuson J.K."/>
            <person name="Chen J."/>
            <person name="Drula E."/>
            <person name="Henrissat B."/>
            <person name="Wiebenga A."/>
            <person name="Lubbers R.J."/>
            <person name="Gomes A.C."/>
            <person name="Makela M.R."/>
            <person name="Stajich J."/>
            <person name="Grigoriev I.V."/>
            <person name="Mortensen U.H."/>
            <person name="De Vries R.P."/>
            <person name="Baker S.E."/>
            <person name="Andersen M.R."/>
        </authorList>
    </citation>
    <scope>NUCLEOTIDE SEQUENCE [LARGE SCALE GENOMIC DNA]</scope>
    <source>
        <strain evidence="5 6">CBS 209.92</strain>
    </source>
</reference>
<dbReference type="InterPro" id="IPR002347">
    <property type="entry name" value="SDR_fam"/>
</dbReference>
<dbReference type="InterPro" id="IPR020904">
    <property type="entry name" value="Sc_DH/Rdtase_CS"/>
</dbReference>
<comment type="similarity">
    <text evidence="1 4">Belongs to the short-chain dehydrogenases/reductases (SDR) family.</text>
</comment>
<comment type="caution">
    <text evidence="5">The sequence shown here is derived from an EMBL/GenBank/DDBJ whole genome shotgun (WGS) entry which is preliminary data.</text>
</comment>
<dbReference type="SUPFAM" id="SSF51735">
    <property type="entry name" value="NAD(P)-binding Rossmann-fold domains"/>
    <property type="match status" value="1"/>
</dbReference>
<dbReference type="Pfam" id="PF00106">
    <property type="entry name" value="adh_short"/>
    <property type="match status" value="1"/>
</dbReference>
<keyword evidence="2" id="KW-0521">NADP</keyword>
<evidence type="ECO:0000256" key="1">
    <source>
        <dbReference type="ARBA" id="ARBA00006484"/>
    </source>
</evidence>
<dbReference type="PANTHER" id="PTHR44169:SF6">
    <property type="entry name" value="NADPH-DEPENDENT 1-ACYLDIHYDROXYACETONE PHOSPHATE REDUCTASE"/>
    <property type="match status" value="1"/>
</dbReference>
<evidence type="ECO:0000256" key="3">
    <source>
        <dbReference type="ARBA" id="ARBA00023002"/>
    </source>
</evidence>
<evidence type="ECO:0000256" key="2">
    <source>
        <dbReference type="ARBA" id="ARBA00022857"/>
    </source>
</evidence>
<dbReference type="PRINTS" id="PR00081">
    <property type="entry name" value="GDHRDH"/>
</dbReference>
<dbReference type="Proteomes" id="UP001610563">
    <property type="component" value="Unassembled WGS sequence"/>
</dbReference>
<name>A0ABR4FXE0_9EURO</name>
<evidence type="ECO:0000313" key="6">
    <source>
        <dbReference type="Proteomes" id="UP001610563"/>
    </source>
</evidence>
<dbReference type="InterPro" id="IPR036291">
    <property type="entry name" value="NAD(P)-bd_dom_sf"/>
</dbReference>
<keyword evidence="3" id="KW-0560">Oxidoreductase</keyword>
<protein>
    <submittedName>
        <fullName evidence="5">Uncharacterized protein</fullName>
    </submittedName>
</protein>
<dbReference type="EMBL" id="JBFTWV010000087">
    <property type="protein sequence ID" value="KAL2787945.1"/>
    <property type="molecule type" value="Genomic_DNA"/>
</dbReference>
<dbReference type="PRINTS" id="PR00080">
    <property type="entry name" value="SDRFAMILY"/>
</dbReference>
<evidence type="ECO:0000313" key="5">
    <source>
        <dbReference type="EMBL" id="KAL2787945.1"/>
    </source>
</evidence>
<dbReference type="PANTHER" id="PTHR44169">
    <property type="entry name" value="NADPH-DEPENDENT 1-ACYLDIHYDROXYACETONE PHOSPHATE REDUCTASE"/>
    <property type="match status" value="1"/>
</dbReference>
<dbReference type="Gene3D" id="3.40.50.720">
    <property type="entry name" value="NAD(P)-binding Rossmann-like Domain"/>
    <property type="match status" value="1"/>
</dbReference>
<organism evidence="5 6">
    <name type="scientific">Aspergillus keveii</name>
    <dbReference type="NCBI Taxonomy" id="714993"/>
    <lineage>
        <taxon>Eukaryota</taxon>
        <taxon>Fungi</taxon>
        <taxon>Dikarya</taxon>
        <taxon>Ascomycota</taxon>
        <taxon>Pezizomycotina</taxon>
        <taxon>Eurotiomycetes</taxon>
        <taxon>Eurotiomycetidae</taxon>
        <taxon>Eurotiales</taxon>
        <taxon>Aspergillaceae</taxon>
        <taxon>Aspergillus</taxon>
        <taxon>Aspergillus subgen. Nidulantes</taxon>
    </lineage>
</organism>
<dbReference type="PROSITE" id="PS00061">
    <property type="entry name" value="ADH_SHORT"/>
    <property type="match status" value="1"/>
</dbReference>
<evidence type="ECO:0000256" key="4">
    <source>
        <dbReference type="RuleBase" id="RU000363"/>
    </source>
</evidence>
<sequence>MPPKSVLITGCSDGGLGSALALSFAKHANMHIFATARDISKMSALADKSNITVLRLDVKNVASIKSAVATVSSATGGKLDYLVNNAGRNRYMPVLDEDLDVARQVFETNVWGALAVIQGFRDLVVAAKGVVVSVGSVGGHCTVPYMGVYGASKRSLEIITETLRIELAPFGVRVATLVTGAVESQGKTHCDGLTLPEDSLYKSIEQDVIARAAWNDGVPRESTSKWADNVVGKLIGGASGLVWAGSHAGTMWLFEKLLPSWIFDKLMTMGQGLNKLEQKS</sequence>